<organism evidence="5 6">
    <name type="scientific">Dillenia turbinata</name>
    <dbReference type="NCBI Taxonomy" id="194707"/>
    <lineage>
        <taxon>Eukaryota</taxon>
        <taxon>Viridiplantae</taxon>
        <taxon>Streptophyta</taxon>
        <taxon>Embryophyta</taxon>
        <taxon>Tracheophyta</taxon>
        <taxon>Spermatophyta</taxon>
        <taxon>Magnoliopsida</taxon>
        <taxon>eudicotyledons</taxon>
        <taxon>Gunneridae</taxon>
        <taxon>Pentapetalae</taxon>
        <taxon>Dilleniales</taxon>
        <taxon>Dilleniaceae</taxon>
        <taxon>Dillenia</taxon>
    </lineage>
</organism>
<evidence type="ECO:0000313" key="6">
    <source>
        <dbReference type="Proteomes" id="UP001370490"/>
    </source>
</evidence>
<dbReference type="SUPFAM" id="SSF48264">
    <property type="entry name" value="Cytochrome P450"/>
    <property type="match status" value="1"/>
</dbReference>
<accession>A0AAN8Z4S5</accession>
<name>A0AAN8Z4S5_9MAGN</name>
<keyword evidence="3" id="KW-0408">Iron</keyword>
<dbReference type="EMBL" id="JBAMMX010000016">
    <property type="protein sequence ID" value="KAK6924781.1"/>
    <property type="molecule type" value="Genomic_DNA"/>
</dbReference>
<dbReference type="GO" id="GO:0004497">
    <property type="term" value="F:monooxygenase activity"/>
    <property type="evidence" value="ECO:0007669"/>
    <property type="project" value="InterPro"/>
</dbReference>
<reference evidence="5 6" key="1">
    <citation type="submission" date="2023-12" db="EMBL/GenBank/DDBJ databases">
        <title>A high-quality genome assembly for Dillenia turbinata (Dilleniales).</title>
        <authorList>
            <person name="Chanderbali A."/>
        </authorList>
    </citation>
    <scope>NUCLEOTIDE SEQUENCE [LARGE SCALE GENOMIC DNA]</scope>
    <source>
        <strain evidence="5">LSX21</strain>
        <tissue evidence="5">Leaf</tissue>
    </source>
</reference>
<dbReference type="PANTHER" id="PTHR47955">
    <property type="entry name" value="CYTOCHROME P450 FAMILY 71 PROTEIN"/>
    <property type="match status" value="1"/>
</dbReference>
<evidence type="ECO:0000256" key="1">
    <source>
        <dbReference type="ARBA" id="ARBA00010617"/>
    </source>
</evidence>
<feature type="region of interest" description="Disordered" evidence="4">
    <location>
        <begin position="186"/>
        <end position="213"/>
    </location>
</feature>
<evidence type="ECO:0000256" key="2">
    <source>
        <dbReference type="ARBA" id="ARBA00022723"/>
    </source>
</evidence>
<keyword evidence="2" id="KW-0479">Metal-binding</keyword>
<dbReference type="GO" id="GO:0020037">
    <property type="term" value="F:heme binding"/>
    <property type="evidence" value="ECO:0007669"/>
    <property type="project" value="InterPro"/>
</dbReference>
<evidence type="ECO:0000313" key="5">
    <source>
        <dbReference type="EMBL" id="KAK6924781.1"/>
    </source>
</evidence>
<feature type="non-terminal residue" evidence="5">
    <location>
        <position position="1"/>
    </location>
</feature>
<dbReference type="InterPro" id="IPR001128">
    <property type="entry name" value="Cyt_P450"/>
</dbReference>
<comment type="similarity">
    <text evidence="1">Belongs to the cytochrome P450 family.</text>
</comment>
<dbReference type="AlphaFoldDB" id="A0AAN8Z4S5"/>
<dbReference type="Proteomes" id="UP001370490">
    <property type="component" value="Unassembled WGS sequence"/>
</dbReference>
<proteinExistence type="inferred from homology"/>
<evidence type="ECO:0000256" key="3">
    <source>
        <dbReference type="ARBA" id="ARBA00023004"/>
    </source>
</evidence>
<sequence length="213" mass="24223">IASNVKLSPSPPKLPLIGNLHQLGSSPNQSLSVLSKKYGPLKLLHFRQTPTLVFSSPEVAMDIMKTNDMTSANRHQSAAANTLFYGCKELVFSRYGEYWRELKRLCVSELPSSKRTESFQCVLGKKYEDDEAGTGFGQISLKAMDLMLAFSFREFSPSIGWMDKFTGNNRKMKEIFNEMDGFLDQSRKKPKCVDESSRRGKKSSRKERRGRFE</sequence>
<feature type="compositionally biased region" description="Basic and acidic residues" evidence="4">
    <location>
        <begin position="186"/>
        <end position="198"/>
    </location>
</feature>
<dbReference type="Pfam" id="PF00067">
    <property type="entry name" value="p450"/>
    <property type="match status" value="1"/>
</dbReference>
<protein>
    <submittedName>
        <fullName evidence="5">Cytochrome P450</fullName>
    </submittedName>
</protein>
<dbReference type="InterPro" id="IPR036396">
    <property type="entry name" value="Cyt_P450_sf"/>
</dbReference>
<keyword evidence="6" id="KW-1185">Reference proteome</keyword>
<feature type="compositionally biased region" description="Basic residues" evidence="4">
    <location>
        <begin position="199"/>
        <end position="213"/>
    </location>
</feature>
<dbReference type="GO" id="GO:0016705">
    <property type="term" value="F:oxidoreductase activity, acting on paired donors, with incorporation or reduction of molecular oxygen"/>
    <property type="evidence" value="ECO:0007669"/>
    <property type="project" value="InterPro"/>
</dbReference>
<dbReference type="PANTHER" id="PTHR47955:SF15">
    <property type="entry name" value="CYTOCHROME P450 71A2-LIKE"/>
    <property type="match status" value="1"/>
</dbReference>
<dbReference type="GO" id="GO:0005506">
    <property type="term" value="F:iron ion binding"/>
    <property type="evidence" value="ECO:0007669"/>
    <property type="project" value="InterPro"/>
</dbReference>
<evidence type="ECO:0000256" key="4">
    <source>
        <dbReference type="SAM" id="MobiDB-lite"/>
    </source>
</evidence>
<comment type="caution">
    <text evidence="5">The sequence shown here is derived from an EMBL/GenBank/DDBJ whole genome shotgun (WGS) entry which is preliminary data.</text>
</comment>
<gene>
    <name evidence="5" type="ORF">RJ641_009107</name>
</gene>
<dbReference type="Gene3D" id="1.10.630.10">
    <property type="entry name" value="Cytochrome P450"/>
    <property type="match status" value="1"/>
</dbReference>